<feature type="compositionally biased region" description="Basic residues" evidence="1">
    <location>
        <begin position="66"/>
        <end position="75"/>
    </location>
</feature>
<gene>
    <name evidence="2" type="ORF">N0V89_007478</name>
</gene>
<protein>
    <recommendedName>
        <fullName evidence="4">Transcription factor domain-containing protein</fullName>
    </recommendedName>
</protein>
<sequence length="890" mass="99105">MPGEKGQDGGDYAPIQQSYEIRKLRAENLRLKERLRASKIPLEAHESDHEGSPDSQFGERPTGLSQRRRAAKQKRFQGSEWSDSIYFGSPGLANVVTDFASIHLAPGSSQSLAHLMPRGPDMYTSKSPPPHPFATIFKATPEEGIPELLSCLPTTEELLEYLNFFEKRVHLCAFPHVPMEITRDEVERFLSDPRKNAQMCPDMLALLFAALALGSQYSAWDRCGGQWKADTMKAELQRGNVYSRPLGISGIGDCPPPHELTTNPQMLRFGEFANHFTLLARQILSSDRLNNSKIDEFTDQLRNLLDTMPEMLQFDERWLDKNKEVPEWPLGTMAAGVSCPNLAHYSHQLLTHTVFYCKTHTYLILLNRQRIEKQTAQFFPPHNVSTLRAAPASLQPVNTYPSAPGAPKPLLRGRALVLSSSQDLLTAFLFFHLRVPAAQITWTMGQQAFNSCMILLLDAMETGDLNRIEKVEKAYVVFQQLEKNGVHELASMAVERVSWGLAELGRMSRAPDTHVRLHPPMLSRGGVSGCDVEMQDGVGSEARQGSGVMHDTVMGNTGMLLLEDPGLQSFVPEAFAPLTWSMSRGFPEGGISVPMQVKEEADQKQVEEVQLEKAKFRWREEVRDTRSSEQRQDESGSPGSARDRFATFSTARSQDVQPQGLTAPTSPPTSATMLQEQHDHQHSVRDRPTGLHEDAPPHLRHHSYPSLHQDPPPSMASELRATKHGEESQDVNAASVGRGCHSQTGRTEGNWNEELDAGRLHRTMSHFASPRPPLQALPEYVTASAPAHFVAFNNPTVHPSWAARPAAPSSSASEPRLTFSQHVHRGQAIPAYTQESAPMTTWQHTFPFHLSSTSNEPVPAPGGSQAEHFVTMDGWTWTKDHGPRQQQQPQ</sequence>
<organism evidence="2 3">
    <name type="scientific">Didymosphaeria variabile</name>
    <dbReference type="NCBI Taxonomy" id="1932322"/>
    <lineage>
        <taxon>Eukaryota</taxon>
        <taxon>Fungi</taxon>
        <taxon>Dikarya</taxon>
        <taxon>Ascomycota</taxon>
        <taxon>Pezizomycotina</taxon>
        <taxon>Dothideomycetes</taxon>
        <taxon>Pleosporomycetidae</taxon>
        <taxon>Pleosporales</taxon>
        <taxon>Massarineae</taxon>
        <taxon>Didymosphaeriaceae</taxon>
        <taxon>Didymosphaeria</taxon>
    </lineage>
</organism>
<dbReference type="Proteomes" id="UP001140513">
    <property type="component" value="Unassembled WGS sequence"/>
</dbReference>
<feature type="compositionally biased region" description="Basic and acidic residues" evidence="1">
    <location>
        <begin position="38"/>
        <end position="52"/>
    </location>
</feature>
<feature type="compositionally biased region" description="Polar residues" evidence="1">
    <location>
        <begin position="647"/>
        <end position="660"/>
    </location>
</feature>
<dbReference type="CDD" id="cd12148">
    <property type="entry name" value="fungal_TF_MHR"/>
    <property type="match status" value="1"/>
</dbReference>
<proteinExistence type="predicted"/>
<feature type="compositionally biased region" description="Basic and acidic residues" evidence="1">
    <location>
        <begin position="620"/>
        <end position="634"/>
    </location>
</feature>
<evidence type="ECO:0000256" key="1">
    <source>
        <dbReference type="SAM" id="MobiDB-lite"/>
    </source>
</evidence>
<keyword evidence="3" id="KW-1185">Reference proteome</keyword>
<evidence type="ECO:0000313" key="2">
    <source>
        <dbReference type="EMBL" id="KAJ4352131.1"/>
    </source>
</evidence>
<feature type="region of interest" description="Disordered" evidence="1">
    <location>
        <begin position="38"/>
        <end position="76"/>
    </location>
</feature>
<comment type="caution">
    <text evidence="2">The sequence shown here is derived from an EMBL/GenBank/DDBJ whole genome shotgun (WGS) entry which is preliminary data.</text>
</comment>
<dbReference type="EMBL" id="JAPEUX010000005">
    <property type="protein sequence ID" value="KAJ4352131.1"/>
    <property type="molecule type" value="Genomic_DNA"/>
</dbReference>
<feature type="compositionally biased region" description="Polar residues" evidence="1">
    <location>
        <begin position="741"/>
        <end position="750"/>
    </location>
</feature>
<dbReference type="RefSeq" id="XP_056070487.1">
    <property type="nucleotide sequence ID" value="XM_056216240.1"/>
</dbReference>
<accession>A0A9W8XKY5</accession>
<evidence type="ECO:0000313" key="3">
    <source>
        <dbReference type="Proteomes" id="UP001140513"/>
    </source>
</evidence>
<evidence type="ECO:0008006" key="4">
    <source>
        <dbReference type="Google" id="ProtNLM"/>
    </source>
</evidence>
<dbReference type="GeneID" id="80911008"/>
<dbReference type="AlphaFoldDB" id="A0A9W8XKY5"/>
<feature type="compositionally biased region" description="Basic and acidic residues" evidence="1">
    <location>
        <begin position="676"/>
        <end position="697"/>
    </location>
</feature>
<reference evidence="2" key="1">
    <citation type="submission" date="2022-10" db="EMBL/GenBank/DDBJ databases">
        <title>Tapping the CABI collections for fungal endophytes: first genome assemblies for Collariella, Neodidymelliopsis, Ascochyta clinopodiicola, Didymella pomorum, Didymosphaeria variabile, Neocosmospora piperis and Neocucurbitaria cava.</title>
        <authorList>
            <person name="Hill R."/>
        </authorList>
    </citation>
    <scope>NUCLEOTIDE SEQUENCE</scope>
    <source>
        <strain evidence="2">IMI 356815</strain>
    </source>
</reference>
<feature type="region of interest" description="Disordered" evidence="1">
    <location>
        <begin position="620"/>
        <end position="750"/>
    </location>
</feature>
<dbReference type="OrthoDB" id="1747771at2759"/>
<feature type="compositionally biased region" description="Low complexity" evidence="1">
    <location>
        <begin position="662"/>
        <end position="672"/>
    </location>
</feature>
<name>A0A9W8XKY5_9PLEO</name>